<evidence type="ECO:0000313" key="2">
    <source>
        <dbReference type="Proteomes" id="UP000583127"/>
    </source>
</evidence>
<protein>
    <submittedName>
        <fullName evidence="1">Uncharacterized protein</fullName>
    </submittedName>
</protein>
<sequence length="264" mass="29566">MSDVITPVNYCTHAIEDLKATMKGARARGLTVTAAQLETVIEMLATAPKFLLPNCAELIDSENVRETHLELLRLPYPVTVFEAPWRKEEFVPAATVAGVEESLSTRRIALCWEMTEDHTPVWGLKEIPVFRQHYREGGVFIYPIYYSDELKTWNPGAGGTFVPREFRTPEGHKPTRMTQMMLEAKVNAGRLHHNSFQHFAEPFVLLEEVFEVAVEQSQGDVDASLARLTYDANDEVHMAIQACAVLNCANVGTVDVHPKPAMNA</sequence>
<comment type="caution">
    <text evidence="1">The sequence shown here is derived from an EMBL/GenBank/DDBJ whole genome shotgun (WGS) entry which is preliminary data.</text>
</comment>
<proteinExistence type="predicted"/>
<accession>A0A7X9ZZC9</accession>
<name>A0A7X9ZZC9_9BURK</name>
<gene>
    <name evidence="1" type="ORF">HHL14_15985</name>
</gene>
<dbReference type="Proteomes" id="UP000583127">
    <property type="component" value="Unassembled WGS sequence"/>
</dbReference>
<dbReference type="AlphaFoldDB" id="A0A7X9ZZC9"/>
<dbReference type="EMBL" id="JABBFZ010000008">
    <property type="protein sequence ID" value="NML32333.1"/>
    <property type="molecule type" value="Genomic_DNA"/>
</dbReference>
<reference evidence="1 2" key="1">
    <citation type="submission" date="2020-04" db="EMBL/GenBank/DDBJ databases">
        <title>Paraburkholderia sp. G-4-1-8 isolated from soil.</title>
        <authorList>
            <person name="Dahal R.H."/>
        </authorList>
    </citation>
    <scope>NUCLEOTIDE SEQUENCE [LARGE SCALE GENOMIC DNA]</scope>
    <source>
        <strain evidence="1 2">G-4-1-8</strain>
    </source>
</reference>
<organism evidence="1 2">
    <name type="scientific">Paraburkholderia antibiotica</name>
    <dbReference type="NCBI Taxonomy" id="2728839"/>
    <lineage>
        <taxon>Bacteria</taxon>
        <taxon>Pseudomonadati</taxon>
        <taxon>Pseudomonadota</taxon>
        <taxon>Betaproteobacteria</taxon>
        <taxon>Burkholderiales</taxon>
        <taxon>Burkholderiaceae</taxon>
        <taxon>Paraburkholderia</taxon>
    </lineage>
</organism>
<evidence type="ECO:0000313" key="1">
    <source>
        <dbReference type="EMBL" id="NML32333.1"/>
    </source>
</evidence>
<dbReference type="RefSeq" id="WP_169498580.1">
    <property type="nucleotide sequence ID" value="NZ_JABBFZ010000008.1"/>
</dbReference>
<keyword evidence="2" id="KW-1185">Reference proteome</keyword>